<keyword evidence="3" id="KW-1185">Reference proteome</keyword>
<proteinExistence type="predicted"/>
<feature type="chain" id="PRO_5039222183" evidence="1">
    <location>
        <begin position="24"/>
        <end position="494"/>
    </location>
</feature>
<keyword evidence="1" id="KW-0732">Signal</keyword>
<evidence type="ECO:0000256" key="1">
    <source>
        <dbReference type="SAM" id="SignalP"/>
    </source>
</evidence>
<reference evidence="2 3" key="1">
    <citation type="submission" date="2010-08" db="EMBL/GenBank/DDBJ databases">
        <authorList>
            <consortium name="US DOE Joint Genome Institute (JGI-PGF)"/>
            <person name="Lucas S."/>
            <person name="Copeland A."/>
            <person name="Lapidus A."/>
            <person name="Cheng J.-F."/>
            <person name="Bruce D."/>
            <person name="Goodwin L."/>
            <person name="Pitluck S."/>
            <person name="Land M.L."/>
            <person name="Hauser L."/>
            <person name="Chang Y.-J."/>
            <person name="Anderson I.J."/>
            <person name="Johnson E."/>
            <person name="Mulhopadhyay B."/>
            <person name="Kyrpides N."/>
            <person name="Woyke T.J."/>
        </authorList>
    </citation>
    <scope>NUCLEOTIDE SEQUENCE [LARGE SCALE GENOMIC DNA]</scope>
    <source>
        <strain evidence="2 3">6</strain>
    </source>
</reference>
<protein>
    <submittedName>
        <fullName evidence="2">Uncharacterized protein</fullName>
    </submittedName>
</protein>
<gene>
    <name evidence="2" type="ORF">EubceDRAFT1_1586</name>
</gene>
<dbReference type="HOGENOM" id="CLU_551797_0_0_9"/>
<sequence>MKRKQMYTGMLIAALAVSGPVTLYSTEPAAAEVTQEADSTVVSQGAGAISVTQMVDADEVAGEAEIFYRHKDIDEMRSTGLSGEIADQLRSIEDCGRSPVVYLAGKATMKKKVAFMPGEDIIIDLEGHDLTIGEDYTFDGANLAIDDTVGGGTVYGLNHLHFKNGAQLVTYCKTEGGPEDTPTPTVEPDSRKAEANLEGRTLILKGKIGATQYFTLSDRVAEDPDAYAVFTVDGTETKVKVSEAEKTTNGKGQTSYGFSYYAAPRQMNDAINVRLYLGDGTPVVIYNGNHKKSYEDGLTYSVAQVAEVYADPSSGYNMYLQELAQNMLNYGMYAQKLLGYKADEVNPEDTMDEIDADTVEGYEPEIEGEIEGVKMKGMNLALRTDTDLYLYLTLPGGASAYKVTLDGKKVKPEKDGRMYQVKISSIAAAKMYERHEIVVEKDGETMSFSVNVMSWVNLTLNHPERCDQKTLEMAKAVFKYGDSAHRYFDECVYD</sequence>
<feature type="signal peptide" evidence="1">
    <location>
        <begin position="1"/>
        <end position="23"/>
    </location>
</feature>
<name>I5AUA2_EUBC6</name>
<dbReference type="AlphaFoldDB" id="I5AUA2"/>
<dbReference type="OrthoDB" id="9817464at2"/>
<evidence type="ECO:0000313" key="2">
    <source>
        <dbReference type="EMBL" id="EIM57375.1"/>
    </source>
</evidence>
<accession>I5AUA2</accession>
<dbReference type="Proteomes" id="UP000005753">
    <property type="component" value="Chromosome"/>
</dbReference>
<evidence type="ECO:0000313" key="3">
    <source>
        <dbReference type="Proteomes" id="UP000005753"/>
    </source>
</evidence>
<reference evidence="2 3" key="2">
    <citation type="submission" date="2012-02" db="EMBL/GenBank/DDBJ databases">
        <title>Improved High-Quality Draft sequence of Eubacterium cellulosolvens 6.</title>
        <authorList>
            <consortium name="US DOE Joint Genome Institute"/>
            <person name="Lucas S."/>
            <person name="Han J."/>
            <person name="Lapidus A."/>
            <person name="Cheng J.-F."/>
            <person name="Goodwin L."/>
            <person name="Pitluck S."/>
            <person name="Peters L."/>
            <person name="Mikhailova N."/>
            <person name="Gu W."/>
            <person name="Detter J.C."/>
            <person name="Han C."/>
            <person name="Tapia R."/>
            <person name="Land M."/>
            <person name="Hauser L."/>
            <person name="Kyrpides N."/>
            <person name="Ivanova N."/>
            <person name="Pagani I."/>
            <person name="Johnson E."/>
            <person name="Mukhopadhyay B."/>
            <person name="Anderson I."/>
            <person name="Woyke T."/>
        </authorList>
    </citation>
    <scope>NUCLEOTIDE SEQUENCE [LARGE SCALE GENOMIC DNA]</scope>
    <source>
        <strain evidence="2 3">6</strain>
    </source>
</reference>
<organism evidence="2 3">
    <name type="scientific">Eubacterium cellulosolvens (strain ATCC 43171 / JCM 9499 / 6)</name>
    <name type="common">Cillobacterium cellulosolvens</name>
    <dbReference type="NCBI Taxonomy" id="633697"/>
    <lineage>
        <taxon>Bacteria</taxon>
        <taxon>Bacillati</taxon>
        <taxon>Bacillota</taxon>
        <taxon>Clostridia</taxon>
        <taxon>Eubacteriales</taxon>
        <taxon>Eubacteriaceae</taxon>
        <taxon>Eubacterium</taxon>
    </lineage>
</organism>
<dbReference type="EMBL" id="CM001487">
    <property type="protein sequence ID" value="EIM57375.1"/>
    <property type="molecule type" value="Genomic_DNA"/>
</dbReference>